<evidence type="ECO:0000256" key="2">
    <source>
        <dbReference type="SAM" id="SignalP"/>
    </source>
</evidence>
<dbReference type="OrthoDB" id="4501358at2759"/>
<dbReference type="GeneID" id="37081323"/>
<feature type="signal peptide" evidence="2">
    <location>
        <begin position="1"/>
        <end position="23"/>
    </location>
</feature>
<proteinExistence type="predicted"/>
<evidence type="ECO:0008006" key="5">
    <source>
        <dbReference type="Google" id="ProtNLM"/>
    </source>
</evidence>
<name>A0A319AT54_9EURO</name>
<keyword evidence="2" id="KW-0732">Signal</keyword>
<gene>
    <name evidence="3" type="ORF">BP01DRAFT_76727</name>
</gene>
<dbReference type="RefSeq" id="XP_025435394.1">
    <property type="nucleotide sequence ID" value="XM_025580094.1"/>
</dbReference>
<protein>
    <recommendedName>
        <fullName evidence="5">Ig-like domain-containing protein</fullName>
    </recommendedName>
</protein>
<evidence type="ECO:0000313" key="4">
    <source>
        <dbReference type="Proteomes" id="UP000248349"/>
    </source>
</evidence>
<keyword evidence="1" id="KW-0812">Transmembrane</keyword>
<feature type="chain" id="PRO_5016259363" description="Ig-like domain-containing protein" evidence="2">
    <location>
        <begin position="24"/>
        <end position="385"/>
    </location>
</feature>
<dbReference type="EMBL" id="KZ821219">
    <property type="protein sequence ID" value="PYH49412.1"/>
    <property type="molecule type" value="Genomic_DNA"/>
</dbReference>
<keyword evidence="1" id="KW-0472">Membrane</keyword>
<keyword evidence="4" id="KW-1185">Reference proteome</keyword>
<dbReference type="AlphaFoldDB" id="A0A319AT54"/>
<organism evidence="3 4">
    <name type="scientific">Aspergillus saccharolyticus JOP 1030-1</name>
    <dbReference type="NCBI Taxonomy" id="1450539"/>
    <lineage>
        <taxon>Eukaryota</taxon>
        <taxon>Fungi</taxon>
        <taxon>Dikarya</taxon>
        <taxon>Ascomycota</taxon>
        <taxon>Pezizomycotina</taxon>
        <taxon>Eurotiomycetes</taxon>
        <taxon>Eurotiomycetidae</taxon>
        <taxon>Eurotiales</taxon>
        <taxon>Aspergillaceae</taxon>
        <taxon>Aspergillus</taxon>
        <taxon>Aspergillus subgen. Circumdati</taxon>
    </lineage>
</organism>
<accession>A0A319AT54</accession>
<reference evidence="3 4" key="1">
    <citation type="submission" date="2016-12" db="EMBL/GenBank/DDBJ databases">
        <title>The genomes of Aspergillus section Nigri reveals drivers in fungal speciation.</title>
        <authorList>
            <consortium name="DOE Joint Genome Institute"/>
            <person name="Vesth T.C."/>
            <person name="Nybo J."/>
            <person name="Theobald S."/>
            <person name="Brandl J."/>
            <person name="Frisvad J.C."/>
            <person name="Nielsen K.F."/>
            <person name="Lyhne E.K."/>
            <person name="Kogle M.E."/>
            <person name="Kuo A."/>
            <person name="Riley R."/>
            <person name="Clum A."/>
            <person name="Nolan M."/>
            <person name="Lipzen A."/>
            <person name="Salamov A."/>
            <person name="Henrissat B."/>
            <person name="Wiebenga A."/>
            <person name="De Vries R.P."/>
            <person name="Grigoriev I.V."/>
            <person name="Mortensen U.H."/>
            <person name="Andersen M.R."/>
            <person name="Baker S.E."/>
        </authorList>
    </citation>
    <scope>NUCLEOTIDE SEQUENCE [LARGE SCALE GENOMIC DNA]</scope>
    <source>
        <strain evidence="3 4">JOP 1030-1</strain>
    </source>
</reference>
<dbReference type="Proteomes" id="UP000248349">
    <property type="component" value="Unassembled WGS sequence"/>
</dbReference>
<evidence type="ECO:0000313" key="3">
    <source>
        <dbReference type="EMBL" id="PYH49412.1"/>
    </source>
</evidence>
<feature type="transmembrane region" description="Helical" evidence="1">
    <location>
        <begin position="104"/>
        <end position="124"/>
    </location>
</feature>
<keyword evidence="1" id="KW-1133">Transmembrane helix</keyword>
<sequence length="385" mass="42382">METMKRTVIPLFLLLSASEAGQGEFLTGRVTVCEDFGIDLARILEDYNQSPLTHDTTRQLCVHIDAILRTLGRSKNKIAYTFAFTVLVNSICSLMRLNACWDMACLTGSLIAIIFAAAADYSAMDDLHLPDLYPTTYKDLMAHALRDRGLEFSHLLSVPVPLPTADGFAGILSAEDKLEEFVIQNLIVGSSGNATVSAVQQDIHVTWYRNNQVVFRLLPPGQTTRMTSGEALALKFFDGAGYLVSYGTGYLSELGTDDEDELAAGIVRAWGAILGEDNGSFLGVSSIEKGVEYVSFYVDVIVEEGTVDVKGEMEGFLWVCCLCAVLPGSLKCHSRVFIRTGYLNYTLVVYRQYHHINNFLDFLETDCQTASTLHNLDPSPSASQY</sequence>
<evidence type="ECO:0000256" key="1">
    <source>
        <dbReference type="SAM" id="Phobius"/>
    </source>
</evidence>